<dbReference type="Gene3D" id="1.20.1480.40">
    <property type="entry name" value="Uncharacterised protein PF16133, DUF4844"/>
    <property type="match status" value="1"/>
</dbReference>
<comment type="caution">
    <text evidence="2">The sequence shown here is derived from an EMBL/GenBank/DDBJ whole genome shotgun (WGS) entry which is preliminary data.</text>
</comment>
<accession>A0A839GG00</accession>
<proteinExistence type="predicted"/>
<dbReference type="EMBL" id="JACJIQ010000014">
    <property type="protein sequence ID" value="MBA9078584.1"/>
    <property type="molecule type" value="Genomic_DNA"/>
</dbReference>
<reference evidence="2 3" key="1">
    <citation type="submission" date="2020-08" db="EMBL/GenBank/DDBJ databases">
        <title>Genomic Encyclopedia of Type Strains, Phase IV (KMG-IV): sequencing the most valuable type-strain genomes for metagenomic binning, comparative biology and taxonomic classification.</title>
        <authorList>
            <person name="Goeker M."/>
        </authorList>
    </citation>
    <scope>NUCLEOTIDE SEQUENCE [LARGE SCALE GENOMIC DNA]</scope>
    <source>
        <strain evidence="2 3">DSM 29854</strain>
    </source>
</reference>
<feature type="chain" id="PRO_5033048695" description="Lipoprotein" evidence="1">
    <location>
        <begin position="21"/>
        <end position="135"/>
    </location>
</feature>
<dbReference type="Proteomes" id="UP000563094">
    <property type="component" value="Unassembled WGS sequence"/>
</dbReference>
<keyword evidence="1" id="KW-0732">Signal</keyword>
<dbReference type="AlphaFoldDB" id="A0A839GG00"/>
<name>A0A839GG00_9BACT</name>
<evidence type="ECO:0008006" key="4">
    <source>
        <dbReference type="Google" id="ProtNLM"/>
    </source>
</evidence>
<evidence type="ECO:0000256" key="1">
    <source>
        <dbReference type="SAM" id="SignalP"/>
    </source>
</evidence>
<dbReference type="InterPro" id="IPR038360">
    <property type="entry name" value="DUF4844_sf"/>
</dbReference>
<keyword evidence="3" id="KW-1185">Reference proteome</keyword>
<organism evidence="2 3">
    <name type="scientific">Rufibacter quisquiliarum</name>
    <dbReference type="NCBI Taxonomy" id="1549639"/>
    <lineage>
        <taxon>Bacteria</taxon>
        <taxon>Pseudomonadati</taxon>
        <taxon>Bacteroidota</taxon>
        <taxon>Cytophagia</taxon>
        <taxon>Cytophagales</taxon>
        <taxon>Hymenobacteraceae</taxon>
        <taxon>Rufibacter</taxon>
    </lineage>
</organism>
<dbReference type="RefSeq" id="WP_153042596.1">
    <property type="nucleotide sequence ID" value="NZ_JBHLTU010000021.1"/>
</dbReference>
<dbReference type="PROSITE" id="PS51257">
    <property type="entry name" value="PROKAR_LIPOPROTEIN"/>
    <property type="match status" value="1"/>
</dbReference>
<evidence type="ECO:0000313" key="2">
    <source>
        <dbReference type="EMBL" id="MBA9078584.1"/>
    </source>
</evidence>
<feature type="signal peptide" evidence="1">
    <location>
        <begin position="1"/>
        <end position="20"/>
    </location>
</feature>
<protein>
    <recommendedName>
        <fullName evidence="4">Lipoprotein</fullName>
    </recommendedName>
</protein>
<gene>
    <name evidence="2" type="ORF">FHS90_003314</name>
</gene>
<evidence type="ECO:0000313" key="3">
    <source>
        <dbReference type="Proteomes" id="UP000563094"/>
    </source>
</evidence>
<sequence length="135" mass="15472">MKKSLLSLALILLLFSCQRAEQQLVLTQTVREQLLEFKEKEKFAPAEWEKRGAVPPRKEVRQKLEAVVNQSIERILQAEQPLRQSQINTIVSAELNQIGLFELAPEEKKFLADTFHALSGLLQMKVDAVVLDELY</sequence>